<evidence type="ECO:0000256" key="2">
    <source>
        <dbReference type="ARBA" id="ARBA00007261"/>
    </source>
</evidence>
<feature type="domain" description="Peptidase M16 N-terminal" evidence="4">
    <location>
        <begin position="25"/>
        <end position="131"/>
    </location>
</feature>
<feature type="domain" description="Peptidase M16 C-terminal" evidence="5">
    <location>
        <begin position="169"/>
        <end position="346"/>
    </location>
</feature>
<dbReference type="GO" id="GO:0004222">
    <property type="term" value="F:metalloendopeptidase activity"/>
    <property type="evidence" value="ECO:0007669"/>
    <property type="project" value="InterPro"/>
</dbReference>
<keyword evidence="7" id="KW-1185">Reference proteome</keyword>
<dbReference type="Pfam" id="PF00675">
    <property type="entry name" value="Peptidase_M16"/>
    <property type="match status" value="1"/>
</dbReference>
<evidence type="ECO:0000256" key="1">
    <source>
        <dbReference type="ARBA" id="ARBA00001947"/>
    </source>
</evidence>
<dbReference type="Gene3D" id="3.30.830.10">
    <property type="entry name" value="Metalloenzyme, LuxS/M16 peptidase-like"/>
    <property type="match status" value="2"/>
</dbReference>
<dbReference type="InterPro" id="IPR050361">
    <property type="entry name" value="MPP/UQCRC_Complex"/>
</dbReference>
<dbReference type="Proteomes" id="UP000503264">
    <property type="component" value="Chromosome"/>
</dbReference>
<dbReference type="PROSITE" id="PS00143">
    <property type="entry name" value="INSULINASE"/>
    <property type="match status" value="1"/>
</dbReference>
<dbReference type="GO" id="GO:0006508">
    <property type="term" value="P:proteolysis"/>
    <property type="evidence" value="ECO:0007669"/>
    <property type="project" value="InterPro"/>
</dbReference>
<evidence type="ECO:0000313" key="6">
    <source>
        <dbReference type="EMBL" id="QCD45103.1"/>
    </source>
</evidence>
<dbReference type="SUPFAM" id="SSF63411">
    <property type="entry name" value="LuxS/MPP-like metallohydrolase"/>
    <property type="match status" value="2"/>
</dbReference>
<dbReference type="InterPro" id="IPR011249">
    <property type="entry name" value="Metalloenz_LuxS/M16"/>
</dbReference>
<evidence type="ECO:0000259" key="5">
    <source>
        <dbReference type="Pfam" id="PF05193"/>
    </source>
</evidence>
<dbReference type="EMBL" id="CP012542">
    <property type="protein sequence ID" value="QCD45103.1"/>
    <property type="molecule type" value="Genomic_DNA"/>
</dbReference>
<proteinExistence type="inferred from homology"/>
<keyword evidence="6" id="KW-0378">Hydrolase</keyword>
<reference evidence="6 7" key="1">
    <citation type="submission" date="2016-07" db="EMBL/GenBank/DDBJ databases">
        <title>Comparative genomics of the Campylobacter concisus group.</title>
        <authorList>
            <person name="Miller W.G."/>
            <person name="Yee E."/>
            <person name="Chapman M.H."/>
            <person name="Huynh S."/>
            <person name="Bono J.L."/>
            <person name="On S.L.W."/>
            <person name="StLeger J."/>
            <person name="Foster G."/>
            <person name="Parker C.T."/>
        </authorList>
    </citation>
    <scope>NUCLEOTIDE SEQUENCE [LARGE SCALE GENOMIC DNA]</scope>
    <source>
        <strain evidence="6 7">CCUG 21559</strain>
    </source>
</reference>
<dbReference type="PANTHER" id="PTHR11851">
    <property type="entry name" value="METALLOPROTEASE"/>
    <property type="match status" value="1"/>
</dbReference>
<protein>
    <submittedName>
        <fullName evidence="6">Zn-dependent peptidase, M16 family</fullName>
        <ecNumber evidence="6">3.4.24.-</ecNumber>
    </submittedName>
</protein>
<dbReference type="PANTHER" id="PTHR11851:SF49">
    <property type="entry name" value="MITOCHONDRIAL-PROCESSING PEPTIDASE SUBUNIT ALPHA"/>
    <property type="match status" value="1"/>
</dbReference>
<evidence type="ECO:0000259" key="4">
    <source>
        <dbReference type="Pfam" id="PF00675"/>
    </source>
</evidence>
<dbReference type="InterPro" id="IPR007863">
    <property type="entry name" value="Peptidase_M16_C"/>
</dbReference>
<organism evidence="6 7">
    <name type="scientific">Campylobacter mucosalis CCUG 21559</name>
    <dbReference type="NCBI Taxonomy" id="1032067"/>
    <lineage>
        <taxon>Bacteria</taxon>
        <taxon>Pseudomonadati</taxon>
        <taxon>Campylobacterota</taxon>
        <taxon>Epsilonproteobacteria</taxon>
        <taxon>Campylobacterales</taxon>
        <taxon>Campylobacteraceae</taxon>
        <taxon>Campylobacter</taxon>
    </lineage>
</organism>
<dbReference type="InterPro" id="IPR011765">
    <property type="entry name" value="Pept_M16_N"/>
</dbReference>
<dbReference type="InterPro" id="IPR001431">
    <property type="entry name" value="Pept_M16_Zn_BS"/>
</dbReference>
<dbReference type="EC" id="3.4.24.-" evidence="6"/>
<comment type="cofactor">
    <cofactor evidence="1">
        <name>Zn(2+)</name>
        <dbReference type="ChEBI" id="CHEBI:29105"/>
    </cofactor>
</comment>
<comment type="similarity">
    <text evidence="2 3">Belongs to the peptidase M16 family.</text>
</comment>
<accession>A0A6G5QHC5</accession>
<gene>
    <name evidence="6" type="primary">pqqL</name>
    <name evidence="6" type="ORF">CMUC_1339</name>
</gene>
<name>A0A6G5QHC5_9BACT</name>
<evidence type="ECO:0000313" key="7">
    <source>
        <dbReference type="Proteomes" id="UP000503264"/>
    </source>
</evidence>
<dbReference type="AlphaFoldDB" id="A0A6G5QHC5"/>
<dbReference type="Pfam" id="PF05193">
    <property type="entry name" value="Peptidase_M16_C"/>
    <property type="match status" value="1"/>
</dbReference>
<dbReference type="GO" id="GO:0046872">
    <property type="term" value="F:metal ion binding"/>
    <property type="evidence" value="ECO:0007669"/>
    <property type="project" value="InterPro"/>
</dbReference>
<evidence type="ECO:0000256" key="3">
    <source>
        <dbReference type="RuleBase" id="RU004447"/>
    </source>
</evidence>
<sequence>MIKFNKTKLKNGLEIYHIPLNRGSKVISVDIFYKVGSRNEQMGKSGIAHMLEHLNFKSTKNLRAGEFDEIVKGFGGINNASTGFDYTHYFIKCSSENLGKSLELFAELMANLNLKDREFQPERDVVAEERRWRTDNNPLGYLYYRLYNHAFIYHPYHWTPIGFTSDIKNWTIDDIKDFHATYYQPKNAILLISGDIDKKSAFKLAKNAFENIKNSREIPKVHCIEPKQDGEKRAVLYRDSEVEMLAIAFKIPSFNHADQIGLNAISEYLSSGKSSVLQKILVEEKQLVNQIYAYPMSSIDENLFIFLAVCNPNIDAKIVENEILEILANLKEQPIQNDEITRVKNMIKSDFIYSFDSASKVANLYGSYIARGDIKPLYEFEKNIENIDENLIKNMAKKYFTTKNSTTIILKKEEQ</sequence>
<dbReference type="RefSeq" id="WP_171993950.1">
    <property type="nucleotide sequence ID" value="NZ_CP012542.1"/>
</dbReference>